<keyword evidence="8" id="KW-1185">Reference proteome</keyword>
<dbReference type="PANTHER" id="PTHR23239:SF349">
    <property type="entry name" value="KERATIN, TYPE I CYTOSKELETAL 18"/>
    <property type="match status" value="1"/>
</dbReference>
<feature type="non-terminal residue" evidence="7">
    <location>
        <position position="1"/>
    </location>
</feature>
<feature type="coiled-coil region" evidence="5">
    <location>
        <begin position="50"/>
        <end position="130"/>
    </location>
</feature>
<dbReference type="InterPro" id="IPR002957">
    <property type="entry name" value="Keratin_I"/>
</dbReference>
<dbReference type="GO" id="GO:0005198">
    <property type="term" value="F:structural molecule activity"/>
    <property type="evidence" value="ECO:0007669"/>
    <property type="project" value="InterPro"/>
</dbReference>
<dbReference type="Proteomes" id="UP000237246">
    <property type="component" value="Unassembled WGS sequence"/>
</dbReference>
<evidence type="ECO:0000256" key="4">
    <source>
        <dbReference type="ARBA" id="ARBA00023054"/>
    </source>
</evidence>
<feature type="domain" description="IF rod" evidence="6">
    <location>
        <begin position="1"/>
        <end position="140"/>
    </location>
</feature>
<evidence type="ECO:0000313" key="8">
    <source>
        <dbReference type="Proteomes" id="UP000237246"/>
    </source>
</evidence>
<name>A0A2P4S8R4_BAMTH</name>
<organism evidence="7 8">
    <name type="scientific">Bambusicola thoracicus</name>
    <name type="common">Chinese bamboo-partridge</name>
    <name type="synonym">Perdix thoracica</name>
    <dbReference type="NCBI Taxonomy" id="9083"/>
    <lineage>
        <taxon>Eukaryota</taxon>
        <taxon>Metazoa</taxon>
        <taxon>Chordata</taxon>
        <taxon>Craniata</taxon>
        <taxon>Vertebrata</taxon>
        <taxon>Euteleostomi</taxon>
        <taxon>Archelosauria</taxon>
        <taxon>Archosauria</taxon>
        <taxon>Dinosauria</taxon>
        <taxon>Saurischia</taxon>
        <taxon>Theropoda</taxon>
        <taxon>Coelurosauria</taxon>
        <taxon>Aves</taxon>
        <taxon>Neognathae</taxon>
        <taxon>Galloanserae</taxon>
        <taxon>Galliformes</taxon>
        <taxon>Phasianidae</taxon>
        <taxon>Perdicinae</taxon>
        <taxon>Bambusicola</taxon>
    </lineage>
</organism>
<evidence type="ECO:0000259" key="6">
    <source>
        <dbReference type="PROSITE" id="PS51842"/>
    </source>
</evidence>
<evidence type="ECO:0000313" key="7">
    <source>
        <dbReference type="EMBL" id="POI20497.1"/>
    </source>
</evidence>
<evidence type="ECO:0000256" key="5">
    <source>
        <dbReference type="SAM" id="Coils"/>
    </source>
</evidence>
<dbReference type="EMBL" id="PPHD01082662">
    <property type="protein sequence ID" value="POI20497.1"/>
    <property type="molecule type" value="Genomic_DNA"/>
</dbReference>
<gene>
    <name evidence="7" type="ORF">CIB84_015759</name>
</gene>
<keyword evidence="4 5" id="KW-0175">Coiled coil</keyword>
<dbReference type="Pfam" id="PF00038">
    <property type="entry name" value="Filament"/>
    <property type="match status" value="1"/>
</dbReference>
<protein>
    <recommendedName>
        <fullName evidence="6">IF rod domain-containing protein</fullName>
    </recommendedName>
</protein>
<sequence length="140" mass="15658">IYDSAVENARTVLQIDNARLAADDFRVKYEAELAIRTSVESDISGLRKVLDDTNMARLQLEGEIEALREELIFMKKNHEEEMNALQGQAASAGLTVEVDAPQAQDLGQALAELRAQYDVLAKKNLEELEKQWGQQVVLQS</sequence>
<dbReference type="OrthoDB" id="2441647at2759"/>
<accession>A0A2P4S8R4</accession>
<keyword evidence="1" id="KW-0597">Phosphoprotein</keyword>
<comment type="caution">
    <text evidence="7">The sequence shown here is derived from an EMBL/GenBank/DDBJ whole genome shotgun (WGS) entry which is preliminary data.</text>
</comment>
<dbReference type="PRINTS" id="PR01248">
    <property type="entry name" value="TYPE1KERATIN"/>
</dbReference>
<dbReference type="Gene3D" id="1.20.5.1160">
    <property type="entry name" value="Vasodilator-stimulated phosphoprotein"/>
    <property type="match status" value="1"/>
</dbReference>
<dbReference type="GO" id="GO:0045095">
    <property type="term" value="C:keratin filament"/>
    <property type="evidence" value="ECO:0007669"/>
    <property type="project" value="TreeGrafter"/>
</dbReference>
<dbReference type="InterPro" id="IPR039008">
    <property type="entry name" value="IF_rod_dom"/>
</dbReference>
<proteinExistence type="predicted"/>
<evidence type="ECO:0000256" key="1">
    <source>
        <dbReference type="ARBA" id="ARBA00022553"/>
    </source>
</evidence>
<keyword evidence="2" id="KW-0416">Keratin</keyword>
<evidence type="ECO:0000256" key="3">
    <source>
        <dbReference type="ARBA" id="ARBA00022754"/>
    </source>
</evidence>
<dbReference type="PROSITE" id="PS51842">
    <property type="entry name" value="IF_ROD_2"/>
    <property type="match status" value="1"/>
</dbReference>
<reference evidence="7 8" key="1">
    <citation type="submission" date="2018-01" db="EMBL/GenBank/DDBJ databases">
        <title>Comparison of the Chinese Bamboo Partridge and Red Junglefowl genome sequences highlights the importance of demography in genome evolution.</title>
        <authorList>
            <person name="Tiley G.P."/>
            <person name="Kimball R.T."/>
            <person name="Braun E.L."/>
            <person name="Burleigh J.G."/>
        </authorList>
    </citation>
    <scope>NUCLEOTIDE SEQUENCE [LARGE SCALE GENOMIC DNA]</scope>
    <source>
        <strain evidence="7">RTK389</strain>
        <tissue evidence="7">Blood</tissue>
    </source>
</reference>
<evidence type="ECO:0000256" key="2">
    <source>
        <dbReference type="ARBA" id="ARBA00022744"/>
    </source>
</evidence>
<dbReference type="SMART" id="SM01391">
    <property type="entry name" value="Filament"/>
    <property type="match status" value="1"/>
</dbReference>
<dbReference type="Gene3D" id="1.20.5.500">
    <property type="entry name" value="Single helix bin"/>
    <property type="match status" value="1"/>
</dbReference>
<dbReference type="GO" id="GO:0045104">
    <property type="term" value="P:intermediate filament cytoskeleton organization"/>
    <property type="evidence" value="ECO:0007669"/>
    <property type="project" value="TreeGrafter"/>
</dbReference>
<dbReference type="AlphaFoldDB" id="A0A2P4S8R4"/>
<keyword evidence="3" id="KW-0403">Intermediate filament</keyword>
<dbReference type="PANTHER" id="PTHR23239">
    <property type="entry name" value="INTERMEDIATE FILAMENT"/>
    <property type="match status" value="1"/>
</dbReference>